<sequence>MAPAGIEQAANKQSTTPTPTRFFPEWTQEDDSDVEIASIARRQRVRFRAASVAGRQRYQSPPRDERPSRRDVSQEAHEIRVMLQERKLENLAKGLGAARSTFAHGVGAAVDAVAQGFSNSGSAAASAFAEGEGVAGAASAAAEAVSDGIHKGASEAAQAVVSAGGALASAVEDSVEDGSKTSTTTKYEAPSPTQEPPQVTETSPSPSSTYYNDPVPPEITDSPAEDVPPPKAEQPPSDFSSESGFSSSAESYSASSSDEEPTPTDDSQKISLSTLVPGATITGPSGTRLQLTPILTNPLPAATSGIKKGTTASNNDTTPPFAVAPDRTTMITSISPTSNMTPNQTGGPIADLNPNGPDREESSGGGGGGGGGLSTGGQDAVMSIGVLIAVSAAVGIGYFLWRRRRRIMNPDCVITGGGGGDSPKDLFKSTLGRTKQGLINVARRIPYLRDKFPRDRENRWDHLGDPYGDYFTEKSQSAANAVASSAGFDPAANENRKLEPVTIQTSFTRTGSAASKFNSTAGVGGTFSTVGVSSNNLDASALGISSVAEANARAAEPGSDSRGQSPFADPADDTPISPTAMPPARSASQARHLAGSGHVTKPSLSSTALEYNLTLPSAPGGARRISDLSSLSSGFGDGDIFVPSKQARKSTTSSKLQNVMSHSDNNNDNNNNDNNNNNNNNSSSSSNNRHSTATTVTTTTTRGDTRRDTVFTEASEDSPPRFRTVNSWVRQQSGRVKRAKQREQDAADESGTPPPVPAIPPEQDFRLMMPDGEVPRRVEDTETGEGDAGDWGSQTRSVLSGTIGAAR</sequence>
<dbReference type="GeneID" id="19886775"/>
<evidence type="ECO:0000256" key="1">
    <source>
        <dbReference type="SAM" id="MobiDB-lite"/>
    </source>
</evidence>
<feature type="region of interest" description="Disordered" evidence="1">
    <location>
        <begin position="642"/>
        <end position="807"/>
    </location>
</feature>
<evidence type="ECO:0000313" key="4">
    <source>
        <dbReference type="Proteomes" id="UP000002762"/>
    </source>
</evidence>
<name>J4KPC0_BEAB2</name>
<organism evidence="3 4">
    <name type="scientific">Beauveria bassiana (strain ARSEF 2860)</name>
    <name type="common">White muscardine disease fungus</name>
    <name type="synonym">Tritirachium shiotae</name>
    <dbReference type="NCBI Taxonomy" id="655819"/>
    <lineage>
        <taxon>Eukaryota</taxon>
        <taxon>Fungi</taxon>
        <taxon>Dikarya</taxon>
        <taxon>Ascomycota</taxon>
        <taxon>Pezizomycotina</taxon>
        <taxon>Sordariomycetes</taxon>
        <taxon>Hypocreomycetidae</taxon>
        <taxon>Hypocreales</taxon>
        <taxon>Cordycipitaceae</taxon>
        <taxon>Beauveria</taxon>
    </lineage>
</organism>
<feature type="transmembrane region" description="Helical" evidence="2">
    <location>
        <begin position="380"/>
        <end position="401"/>
    </location>
</feature>
<dbReference type="RefSeq" id="XP_008597082.1">
    <property type="nucleotide sequence ID" value="XM_008598860.1"/>
</dbReference>
<dbReference type="EMBL" id="JH725157">
    <property type="protein sequence ID" value="EJP67189.1"/>
    <property type="molecule type" value="Genomic_DNA"/>
</dbReference>
<feature type="compositionally biased region" description="Polar residues" evidence="1">
    <location>
        <begin position="649"/>
        <end position="662"/>
    </location>
</feature>
<gene>
    <name evidence="3" type="ORF">BBA_03763</name>
</gene>
<feature type="region of interest" description="Disordered" evidence="1">
    <location>
        <begin position="170"/>
        <end position="271"/>
    </location>
</feature>
<feature type="compositionally biased region" description="Low complexity" evidence="1">
    <location>
        <begin position="237"/>
        <end position="256"/>
    </location>
</feature>
<evidence type="ECO:0000256" key="2">
    <source>
        <dbReference type="SAM" id="Phobius"/>
    </source>
</evidence>
<feature type="compositionally biased region" description="Polar residues" evidence="1">
    <location>
        <begin position="10"/>
        <end position="19"/>
    </location>
</feature>
<feature type="region of interest" description="Disordered" evidence="1">
    <location>
        <begin position="552"/>
        <end position="602"/>
    </location>
</feature>
<feature type="compositionally biased region" description="Polar residues" evidence="1">
    <location>
        <begin position="329"/>
        <end position="346"/>
    </location>
</feature>
<feature type="compositionally biased region" description="Low complexity" evidence="1">
    <location>
        <begin position="663"/>
        <end position="702"/>
    </location>
</feature>
<feature type="region of interest" description="Disordered" evidence="1">
    <location>
        <begin position="1"/>
        <end position="29"/>
    </location>
</feature>
<feature type="compositionally biased region" description="Basic and acidic residues" evidence="1">
    <location>
        <begin position="62"/>
        <end position="75"/>
    </location>
</feature>
<keyword evidence="2" id="KW-0812">Transmembrane</keyword>
<feature type="region of interest" description="Disordered" evidence="1">
    <location>
        <begin position="302"/>
        <end position="374"/>
    </location>
</feature>
<protein>
    <submittedName>
        <fullName evidence="3">Uncharacterized protein</fullName>
    </submittedName>
</protein>
<keyword evidence="2" id="KW-0472">Membrane</keyword>
<dbReference type="HOGENOM" id="CLU_348140_0_0_1"/>
<proteinExistence type="predicted"/>
<dbReference type="InParanoid" id="J4KPC0"/>
<feature type="compositionally biased region" description="Gly residues" evidence="1">
    <location>
        <begin position="363"/>
        <end position="374"/>
    </location>
</feature>
<dbReference type="OrthoDB" id="5411141at2759"/>
<keyword evidence="4" id="KW-1185">Reference proteome</keyword>
<feature type="compositionally biased region" description="Polar residues" evidence="1">
    <location>
        <begin position="724"/>
        <end position="734"/>
    </location>
</feature>
<dbReference type="STRING" id="655819.J4KPC0"/>
<dbReference type="Proteomes" id="UP000002762">
    <property type="component" value="Unassembled WGS sequence"/>
</dbReference>
<feature type="compositionally biased region" description="Low complexity" evidence="1">
    <location>
        <begin position="202"/>
        <end position="211"/>
    </location>
</feature>
<keyword evidence="2" id="KW-1133">Transmembrane helix</keyword>
<accession>J4KPC0</accession>
<dbReference type="AlphaFoldDB" id="J4KPC0"/>
<evidence type="ECO:0000313" key="3">
    <source>
        <dbReference type="EMBL" id="EJP67189.1"/>
    </source>
</evidence>
<feature type="region of interest" description="Disordered" evidence="1">
    <location>
        <begin position="50"/>
        <end position="75"/>
    </location>
</feature>
<reference evidence="3 4" key="1">
    <citation type="journal article" date="2012" name="Sci. Rep.">
        <title>Genomic perspectives on the evolution of fungal entomopathogenicity in Beauveria bassiana.</title>
        <authorList>
            <person name="Xiao G."/>
            <person name="Ying S.H."/>
            <person name="Zheng P."/>
            <person name="Wang Z.L."/>
            <person name="Zhang S."/>
            <person name="Xie X.Q."/>
            <person name="Shang Y."/>
            <person name="St Leger R.J."/>
            <person name="Zhao G.P."/>
            <person name="Wang C."/>
            <person name="Feng M.G."/>
        </authorList>
    </citation>
    <scope>NUCLEOTIDE SEQUENCE [LARGE SCALE GENOMIC DNA]</scope>
    <source>
        <strain evidence="3 4">ARSEF 2860</strain>
    </source>
</reference>